<dbReference type="Pfam" id="PF24984">
    <property type="entry name" value="HEAT_EF3_GNC1"/>
    <property type="match status" value="1"/>
</dbReference>
<dbReference type="GO" id="GO:0034198">
    <property type="term" value="P:cellular response to amino acid starvation"/>
    <property type="evidence" value="ECO:0007669"/>
    <property type="project" value="TreeGrafter"/>
</dbReference>
<accession>A0A8C9LEK2</accession>
<dbReference type="InterPro" id="IPR057546">
    <property type="entry name" value="HEAT_GCN1"/>
</dbReference>
<dbReference type="PROSITE" id="PS50077">
    <property type="entry name" value="HEAT_REPEAT"/>
    <property type="match status" value="3"/>
</dbReference>
<feature type="repeat" description="HEAT" evidence="3">
    <location>
        <begin position="1847"/>
        <end position="1884"/>
    </location>
</feature>
<evidence type="ECO:0000313" key="6">
    <source>
        <dbReference type="Ensembl" id="ENSPSTP00000022678.1"/>
    </source>
</evidence>
<protein>
    <submittedName>
        <fullName evidence="6">GCN1 activator of EIF2AK4</fullName>
    </submittedName>
</protein>
<dbReference type="PANTHER" id="PTHR23346:SF7">
    <property type="entry name" value="STALLED RIBOSOME SENSOR GCN1"/>
    <property type="match status" value="1"/>
</dbReference>
<dbReference type="Ensembl" id="ENSPSTT00000023830.1">
    <property type="protein sequence ID" value="ENSPSTP00000022678.1"/>
    <property type="gene ID" value="ENSPSTG00000016627.1"/>
</dbReference>
<reference evidence="6" key="2">
    <citation type="submission" date="2025-09" db="UniProtKB">
        <authorList>
            <consortium name="Ensembl"/>
        </authorList>
    </citation>
    <scope>IDENTIFICATION</scope>
</reference>
<proteinExistence type="inferred from homology"/>
<evidence type="ECO:0000259" key="5">
    <source>
        <dbReference type="SMART" id="SM01349"/>
    </source>
</evidence>
<dbReference type="Gene3D" id="1.25.10.10">
    <property type="entry name" value="Leucine-rich Repeat Variant"/>
    <property type="match status" value="7"/>
</dbReference>
<dbReference type="FunFam" id="1.25.10.10:FF:000096">
    <property type="entry name" value="eIF-2-alpha kinase activator gcn1"/>
    <property type="match status" value="1"/>
</dbReference>
<feature type="repeat" description="HEAT" evidence="3">
    <location>
        <begin position="1658"/>
        <end position="1696"/>
    </location>
</feature>
<dbReference type="InterPro" id="IPR021133">
    <property type="entry name" value="HEAT_type_2"/>
</dbReference>
<keyword evidence="4" id="KW-0175">Coiled coil</keyword>
<dbReference type="InterPro" id="IPR034085">
    <property type="entry name" value="TOG"/>
</dbReference>
<dbReference type="SUPFAM" id="SSF48371">
    <property type="entry name" value="ARM repeat"/>
    <property type="match status" value="4"/>
</dbReference>
<evidence type="ECO:0000313" key="7">
    <source>
        <dbReference type="Proteomes" id="UP000694428"/>
    </source>
</evidence>
<dbReference type="Pfam" id="PF23271">
    <property type="entry name" value="HEAT_GCN1"/>
    <property type="match status" value="1"/>
</dbReference>
<dbReference type="SMART" id="SM01349">
    <property type="entry name" value="TOG"/>
    <property type="match status" value="1"/>
</dbReference>
<reference evidence="6" key="1">
    <citation type="submission" date="2025-08" db="UniProtKB">
        <authorList>
            <consortium name="Ensembl"/>
        </authorList>
    </citation>
    <scope>IDENTIFICATION</scope>
</reference>
<organism evidence="6 7">
    <name type="scientific">Pavo cristatus</name>
    <name type="common">Indian peafowl</name>
    <name type="synonym">Blue peafowl</name>
    <dbReference type="NCBI Taxonomy" id="9049"/>
    <lineage>
        <taxon>Eukaryota</taxon>
        <taxon>Metazoa</taxon>
        <taxon>Chordata</taxon>
        <taxon>Craniata</taxon>
        <taxon>Vertebrata</taxon>
        <taxon>Euteleostomi</taxon>
        <taxon>Archelosauria</taxon>
        <taxon>Archosauria</taxon>
        <taxon>Dinosauria</taxon>
        <taxon>Saurischia</taxon>
        <taxon>Theropoda</taxon>
        <taxon>Coelurosauria</taxon>
        <taxon>Aves</taxon>
        <taxon>Neognathae</taxon>
        <taxon>Galloanserae</taxon>
        <taxon>Galliformes</taxon>
        <taxon>Phasianidae</taxon>
        <taxon>Phasianinae</taxon>
        <taxon>Pavo</taxon>
    </lineage>
</organism>
<evidence type="ECO:0000256" key="2">
    <source>
        <dbReference type="ARBA" id="ARBA00022737"/>
    </source>
</evidence>
<dbReference type="InterPro" id="IPR016024">
    <property type="entry name" value="ARM-type_fold"/>
</dbReference>
<dbReference type="PANTHER" id="PTHR23346">
    <property type="entry name" value="TRANSLATIONAL ACTIVATOR GCN1-RELATED"/>
    <property type="match status" value="1"/>
</dbReference>
<name>A0A8C9LEK2_PAVCR</name>
<dbReference type="Pfam" id="PF25801">
    <property type="entry name" value="HEAT_GCN1_C_2"/>
    <property type="match status" value="1"/>
</dbReference>
<feature type="coiled-coil region" evidence="4">
    <location>
        <begin position="1180"/>
        <end position="1207"/>
    </location>
</feature>
<evidence type="ECO:0000256" key="4">
    <source>
        <dbReference type="SAM" id="Coils"/>
    </source>
</evidence>
<comment type="similarity">
    <text evidence="1">Belongs to the GCN1 family.</text>
</comment>
<evidence type="ECO:0000256" key="3">
    <source>
        <dbReference type="PROSITE-ProRule" id="PRU00103"/>
    </source>
</evidence>
<feature type="repeat" description="HEAT" evidence="3">
    <location>
        <begin position="1616"/>
        <end position="1654"/>
    </location>
</feature>
<dbReference type="InterPro" id="IPR056810">
    <property type="entry name" value="GNC1-like_N"/>
</dbReference>
<dbReference type="Proteomes" id="UP000694428">
    <property type="component" value="Unplaced"/>
</dbReference>
<keyword evidence="2" id="KW-0677">Repeat</keyword>
<dbReference type="Pfam" id="PF24993">
    <property type="entry name" value="GNC1_N"/>
    <property type="match status" value="1"/>
</dbReference>
<dbReference type="GO" id="GO:0005829">
    <property type="term" value="C:cytosol"/>
    <property type="evidence" value="ECO:0007669"/>
    <property type="project" value="TreeGrafter"/>
</dbReference>
<evidence type="ECO:0000256" key="1">
    <source>
        <dbReference type="ARBA" id="ARBA00007366"/>
    </source>
</evidence>
<dbReference type="GO" id="GO:0019887">
    <property type="term" value="F:protein kinase regulator activity"/>
    <property type="evidence" value="ECO:0007669"/>
    <property type="project" value="TreeGrafter"/>
</dbReference>
<dbReference type="GO" id="GO:0006417">
    <property type="term" value="P:regulation of translation"/>
    <property type="evidence" value="ECO:0007669"/>
    <property type="project" value="TreeGrafter"/>
</dbReference>
<feature type="domain" description="TOG" evidence="5">
    <location>
        <begin position="1365"/>
        <end position="1598"/>
    </location>
</feature>
<feature type="coiled-coil region" evidence="4">
    <location>
        <begin position="834"/>
        <end position="868"/>
    </location>
</feature>
<keyword evidence="7" id="KW-1185">Reference proteome</keyword>
<sequence length="2511" mass="275545">MAADTQISDTLKRFAVKVTTASVKERREILSELGKCIAGKDLPEGAVKGLCKLFCLTLHRYRDAASRRALQLALQQLAESQPDATAKNLLQSLQSSGISGKAGAPSKSSGSAALLALSWTCLLVRTVFPTPDKRQGETWKKLVEVQCLLLLEVLGGSHKQAVVGAVKKLNRLWKENQDLVDQYLSVILGLEPNQSYAAMLGLVVQFCTAQKETDIIKRHKSALLDFYVKTILMSKTKPQKHVLDSCSPLLRYVSHAEFKDLLLPTLQKSLLRSPENVIETISCLLLSVNLDLSQYALDIVKGLAGHLKSNSVQLMDEAVVALKNLARQCSDPSAVESLGRHLFAILGGSEGKLTVVAQKMSVLSGIGSLSHHVVSGSSSQALAGTVAELFIPFLQQEVHEGTLVHAVSVLALWCVRFTTEVPKKMVEWLKKAFGLKTSTSAVRHAYLQCMLASFKGDTLLQAMDLLPMLIQTVEKAASQSTQVPMVTEGVAAALLICRMSVIEGQAESKLSGFWQLILDEKKQVFTSEKFLQSASEEAMCTVLQLTERLLLDHAQRLPESKIQQYHRALIAVLLSRTWQVRRQAHQTVRKLLSSLGGYKLAYGLLEELKVVLSSHKVMPQEVLVMESGELSEQGKTYIPPRVLHEALCVISSVAGLDVDSFETDKLALEMLLVSHHPSLVAVQPGLWPALLVKMKIDPKDFITKHLNDILPRLTAYAPDNQSSMNAVGSLSLLSPGRVLPQLISTISASMQNPALCQVTREEFAIMKTPEGELYDKSIIQSAQQDSMKKANMKRENKAYSFKEQIIELELKEEIKKKKGIKDEVQLTSKQKELMHAQLEKESQIRKRLKELDNELETALGLLDTVIKRKPPGLTQYIPSLVGSFLPLFRSPLAAPRVKDPFLSLASCVMPARLKTFGTLVSHVTLRLMKPECELDESWCQEELPTALSRVVSLLHAHTIPSRTGKGEAGAAPLSAPAFSLVFPLLKTVMTETSHDSEDKEEFLVKILQILTVHAQLRSSTNGQALLVDENGPELLPRRDMLLLLTRVIATGSPRLQVLASNALTSLCTSSSGEDGCAYAEQEEIDVLLQALQSPCMNVRDAALRGLMELQMVLPTPDSDEKNGLNLLRRLWVVKFDVEDEIQKLAERLWESMGLEVQPDLCSLLIKDVIYHEEAVRQAGAEALSKAVAQYQNQAAEVMNKLTEIYQEKLYRPPPVLDALGRVISESPPDQWEARCGIALALNKLSEHLDSSQVKPLFEFFVPDALNDRNPEVRKCMLDAALSTLNTHGKDNVNSLLPVFEEFLKNAPNDASYDAVRQSVVILMGSLAKHLDKSDPKVKPIVGKLIAALSTPSQQVQESVASCLPPLVPAIKEDAGGMIQKLMQLLLESDKYAERKGAAYGLAGLVKGLGILSLKQQEMMTTLTDAIQDKKNFRRREGALFAFEMLCSMLGKLFEPYVVHVLPHLLLCFGDGNQYVREAADDCAKAVMSNLSTHGVKLVLPSLLAALEEESWRTKAGSVELLGAMAYCAPKQLSSCLPNIVPKLTEVLTDSHVKVQNAGQQALRQIGSVIRNPEILAIAPVLLDALTDPSRKTQKCLQTLLDTKFVHFIDAPSLALIMPIVQRAFQDRSTDTRKMAAQIIGNMYSLTDQKDLAPYLPSVTPGLKASLLDPVPEVRTVSAKALGAMVKGMGESCFEDLLPWLMETLTYEQSSVDRSGAAQGLAEVMAGLGVEKLEKLMPEIVATASKVDIAPHVRDGYIMMFNYLPITFGDKFIPYVGPIIPCILKVAARTLGDLVRKLGEKILPEIIPILEDGLRSDKNDERQGVCIGLSEIMKSTSRDAVLVFSESLVPTVRKALCDPLEEVREAAAKTFEQLHSTIGHQALEDILPFLLKQLDNEETSDFAVDGLKQVMAVKSRVVLPYLVPKLTTPPVNTRVLAFLSSVAGDALTRHLSVILPAMMSALKEKLGTSEEQLEMANCQSVILSVEDDVGQRIITEDLLEATRSPDLGMRQAAAIILNIYCSKTKADYTGHLKNLVSGLIRLFNDTNPVVLNESWDALNSITKKLDAGNQLALIEDLHKDIRAVGNEARGEHVPGFCIPKKGVTSILLVLREGVLTGNPEQKEEAAKALGLVIKLTSAEALKPSVVSITGPLIRILGDRFSWNVKVALLETLSLLLAKVEIALKPFLPQLQTTFTKALQDSNRAVRLKAADALGKLIVIHVKVDPLFTELLNGIRSSDDSAIRDTMLQALRFVTRGAGAKVDATIRKNISTVLLGMLGHDEDATRMASAGCLAELCAFLSEEELNTVLHQHLLADISGIDWMVRHGRSLALSVAVNVAPYRLCSPKYYNSVLEMILSNATADRIPIAVSGIRGMGFLMKYHMEEGGNLPPKLSNLFIKCLQNSSSDIKLVAEKMIWWANKNHLPALDPQTIKPILKALLDNTKDKNTSVRAYSDQAIVNLLKMRAGEQVLESVSKILDAASLELLNESCRRSLKKLAGQADSDEQIDDTILT</sequence>
<dbReference type="Pfam" id="PF24987">
    <property type="entry name" value="HEAT_EF3_N"/>
    <property type="match status" value="1"/>
</dbReference>
<dbReference type="InterPro" id="IPR011989">
    <property type="entry name" value="ARM-like"/>
</dbReference>